<evidence type="ECO:0000313" key="7">
    <source>
        <dbReference type="EMBL" id="PWE27341.1"/>
    </source>
</evidence>
<feature type="transmembrane region" description="Helical" evidence="6">
    <location>
        <begin position="48"/>
        <end position="67"/>
    </location>
</feature>
<keyword evidence="2" id="KW-1003">Cell membrane</keyword>
<dbReference type="PANTHER" id="PTHR30482">
    <property type="entry name" value="HIGH-AFFINITY BRANCHED-CHAIN AMINO ACID TRANSPORT SYSTEM PERMEASE"/>
    <property type="match status" value="1"/>
</dbReference>
<feature type="transmembrane region" description="Helical" evidence="6">
    <location>
        <begin position="286"/>
        <end position="312"/>
    </location>
</feature>
<dbReference type="Pfam" id="PF02653">
    <property type="entry name" value="BPD_transp_2"/>
    <property type="match status" value="1"/>
</dbReference>
<keyword evidence="8" id="KW-1185">Reference proteome</keyword>
<evidence type="ECO:0000256" key="5">
    <source>
        <dbReference type="ARBA" id="ARBA00023136"/>
    </source>
</evidence>
<dbReference type="GeneID" id="94366578"/>
<comment type="subcellular location">
    <subcellularLocation>
        <location evidence="1">Cell membrane</location>
        <topology evidence="1">Multi-pass membrane protein</topology>
    </subcellularLocation>
</comment>
<protein>
    <submittedName>
        <fullName evidence="7">Branched-chain amino acid ABC transporter permease</fullName>
    </submittedName>
</protein>
<evidence type="ECO:0000256" key="6">
    <source>
        <dbReference type="SAM" id="Phobius"/>
    </source>
</evidence>
<evidence type="ECO:0000256" key="3">
    <source>
        <dbReference type="ARBA" id="ARBA00022692"/>
    </source>
</evidence>
<evidence type="ECO:0000256" key="1">
    <source>
        <dbReference type="ARBA" id="ARBA00004651"/>
    </source>
</evidence>
<dbReference type="AlphaFoldDB" id="A0A2U2C682"/>
<feature type="transmembrane region" description="Helical" evidence="6">
    <location>
        <begin position="120"/>
        <end position="141"/>
    </location>
</feature>
<dbReference type="RefSeq" id="WP_109534531.1">
    <property type="nucleotide sequence ID" value="NZ_QEYD01000011.1"/>
</dbReference>
<feature type="transmembrane region" description="Helical" evidence="6">
    <location>
        <begin position="88"/>
        <end position="108"/>
    </location>
</feature>
<feature type="transmembrane region" description="Helical" evidence="6">
    <location>
        <begin position="249"/>
        <end position="274"/>
    </location>
</feature>
<feature type="transmembrane region" description="Helical" evidence="6">
    <location>
        <begin position="214"/>
        <end position="237"/>
    </location>
</feature>
<name>A0A2U2C682_9RHOB</name>
<gene>
    <name evidence="7" type="ORF">C4N9_16920</name>
</gene>
<evidence type="ECO:0000256" key="4">
    <source>
        <dbReference type="ARBA" id="ARBA00022989"/>
    </source>
</evidence>
<keyword evidence="5 6" id="KW-0472">Membrane</keyword>
<dbReference type="EMBL" id="QEYD01000011">
    <property type="protein sequence ID" value="PWE27341.1"/>
    <property type="molecule type" value="Genomic_DNA"/>
</dbReference>
<dbReference type="InterPro" id="IPR001851">
    <property type="entry name" value="ABC_transp_permease"/>
</dbReference>
<comment type="caution">
    <text evidence="7">The sequence shown here is derived from an EMBL/GenBank/DDBJ whole genome shotgun (WGS) entry which is preliminary data.</text>
</comment>
<dbReference type="OrthoDB" id="9814461at2"/>
<organism evidence="7 8">
    <name type="scientific">Pararhodobacter marinus</name>
    <dbReference type="NCBI Taxonomy" id="2184063"/>
    <lineage>
        <taxon>Bacteria</taxon>
        <taxon>Pseudomonadati</taxon>
        <taxon>Pseudomonadota</taxon>
        <taxon>Alphaproteobacteria</taxon>
        <taxon>Rhodobacterales</taxon>
        <taxon>Paracoccaceae</taxon>
        <taxon>Pararhodobacter</taxon>
    </lineage>
</organism>
<accession>A0A2U2C682</accession>
<dbReference type="PANTHER" id="PTHR30482:SF17">
    <property type="entry name" value="ABC TRANSPORTER ATP-BINDING PROTEIN"/>
    <property type="match status" value="1"/>
</dbReference>
<keyword evidence="4 6" id="KW-1133">Transmembrane helix</keyword>
<dbReference type="GO" id="GO:0005886">
    <property type="term" value="C:plasma membrane"/>
    <property type="evidence" value="ECO:0007669"/>
    <property type="project" value="UniProtKB-SubCell"/>
</dbReference>
<dbReference type="Proteomes" id="UP000244940">
    <property type="component" value="Unassembled WGS sequence"/>
</dbReference>
<sequence>MTEPHLLPMPKGDRRLILSAGALLILLALLPLVAPAQAIDKLTQLGIYVLLAVMWNLLAGYAGLVSVGQQAFVGLGGYAMVRLVEAGLGPFPALVLAPFLVALVAWPLAWFVLRLRLGEFAIAMWVIAEVFRGLVMFDPLVQGETGTSVLALNAIDADTRRLAIYLLSLVAASAALAGSFVLLRGRLGAEAQAIRDDEEAAASVGVSTFRVKRLIFVAAAAGCALAGTLWLASAITFQPRTGFGIQWTVFMLFMVLTGGLGTFLGPVVGAVLLMGLQEAFGDFGAWYLFGVGALSVAFALALPGGLVGLWSARRGREPLSMRRRLSAGEG</sequence>
<evidence type="ECO:0000313" key="8">
    <source>
        <dbReference type="Proteomes" id="UP000244940"/>
    </source>
</evidence>
<proteinExistence type="predicted"/>
<dbReference type="GO" id="GO:0015658">
    <property type="term" value="F:branched-chain amino acid transmembrane transporter activity"/>
    <property type="evidence" value="ECO:0007669"/>
    <property type="project" value="InterPro"/>
</dbReference>
<dbReference type="InterPro" id="IPR043428">
    <property type="entry name" value="LivM-like"/>
</dbReference>
<dbReference type="CDD" id="cd06581">
    <property type="entry name" value="TM_PBP1_LivM_like"/>
    <property type="match status" value="1"/>
</dbReference>
<reference evidence="7 8" key="1">
    <citation type="submission" date="2018-05" db="EMBL/GenBank/DDBJ databases">
        <title>Pararhodobacter marina sp. nov., isolated from deep-sea water of the Indian Ocean.</title>
        <authorList>
            <person name="Lai Q.Sr."/>
            <person name="Liu X."/>
            <person name="Shao Z."/>
        </authorList>
    </citation>
    <scope>NUCLEOTIDE SEQUENCE [LARGE SCALE GENOMIC DNA]</scope>
    <source>
        <strain evidence="7 8">CIC4N-9</strain>
    </source>
</reference>
<evidence type="ECO:0000256" key="2">
    <source>
        <dbReference type="ARBA" id="ARBA00022475"/>
    </source>
</evidence>
<feature type="transmembrane region" description="Helical" evidence="6">
    <location>
        <begin position="162"/>
        <end position="183"/>
    </location>
</feature>
<keyword evidence="3 6" id="KW-0812">Transmembrane</keyword>